<protein>
    <submittedName>
        <fullName evidence="1">Uncharacterized protein</fullName>
    </submittedName>
</protein>
<evidence type="ECO:0000313" key="1">
    <source>
        <dbReference type="EMBL" id="QEG08721.1"/>
    </source>
</evidence>
<gene>
    <name evidence="1" type="primary">4L372XY_006</name>
</gene>
<sequence>MITTASSIIVGLVLTVCDIKTEECEIYIPATYETKTIEPGKELCRADFRKYINEARQDEKYYVDDAKCEVMNKRK</sequence>
<keyword evidence="2" id="KW-1185">Reference proteome</keyword>
<reference evidence="1 2" key="1">
    <citation type="submission" date="2019-04" db="EMBL/GenBank/DDBJ databases">
        <title>Nine Novel Phages from a Plateau Lake in Southwest China Provide Insights into Aeromonas Phage Diversity.</title>
        <authorList>
            <person name="Xiao W."/>
            <person name="Bai M."/>
            <person name="Wang Y."/>
            <person name="Cui X."/>
        </authorList>
    </citation>
    <scope>NUCLEOTIDE SEQUENCE [LARGE SCALE GENOMIC DNA]</scope>
</reference>
<accession>A0A5B9NBC2</accession>
<dbReference type="KEGG" id="vg:55617177"/>
<organism evidence="1 2">
    <name type="scientific">Aeromonas phage 4L372XY</name>
    <dbReference type="NCBI Taxonomy" id="2588520"/>
    <lineage>
        <taxon>Viruses</taxon>
        <taxon>Duplodnaviria</taxon>
        <taxon>Heunggongvirae</taxon>
        <taxon>Uroviricota</taxon>
        <taxon>Caudoviricetes</taxon>
        <taxon>Plateaulakevirus</taxon>
        <taxon>Plateaulakevirus pv4L372XY</taxon>
    </lineage>
</organism>
<dbReference type="GeneID" id="55617177"/>
<dbReference type="Proteomes" id="UP000325103">
    <property type="component" value="Segment"/>
</dbReference>
<proteinExistence type="predicted"/>
<dbReference type="EMBL" id="MK813941">
    <property type="protein sequence ID" value="QEG08721.1"/>
    <property type="molecule type" value="Genomic_DNA"/>
</dbReference>
<evidence type="ECO:0000313" key="2">
    <source>
        <dbReference type="Proteomes" id="UP000325103"/>
    </source>
</evidence>
<dbReference type="RefSeq" id="YP_009846805.1">
    <property type="nucleotide sequence ID" value="NC_048772.1"/>
</dbReference>
<name>A0A5B9NBC2_9CAUD</name>